<dbReference type="PANTHER" id="PTHR21505">
    <property type="entry name" value="MADF DOMAIN-CONTAINING PROTEIN-RELATED"/>
    <property type="match status" value="1"/>
</dbReference>
<feature type="domain" description="MADF" evidence="2">
    <location>
        <begin position="10"/>
        <end position="106"/>
    </location>
</feature>
<feature type="compositionally biased region" description="Polar residues" evidence="1">
    <location>
        <begin position="282"/>
        <end position="297"/>
    </location>
</feature>
<dbReference type="Pfam" id="PF10545">
    <property type="entry name" value="MADF_DNA_bdg"/>
    <property type="match status" value="1"/>
</dbReference>
<gene>
    <name evidence="3" type="ORF">g.3015</name>
</gene>
<protein>
    <recommendedName>
        <fullName evidence="2">MADF domain-containing protein</fullName>
    </recommendedName>
</protein>
<dbReference type="AlphaFoldDB" id="A0A2S2NY89"/>
<evidence type="ECO:0000256" key="1">
    <source>
        <dbReference type="SAM" id="MobiDB-lite"/>
    </source>
</evidence>
<evidence type="ECO:0000313" key="3">
    <source>
        <dbReference type="EMBL" id="MBY22137.1"/>
    </source>
</evidence>
<feature type="compositionally biased region" description="Polar residues" evidence="1">
    <location>
        <begin position="152"/>
        <end position="175"/>
    </location>
</feature>
<dbReference type="SMART" id="SM00595">
    <property type="entry name" value="MADF"/>
    <property type="match status" value="1"/>
</dbReference>
<proteinExistence type="predicted"/>
<dbReference type="EMBL" id="GGMR01009518">
    <property type="protein sequence ID" value="MBY22137.1"/>
    <property type="molecule type" value="Transcribed_RNA"/>
</dbReference>
<name>A0A2S2NY89_SCHGA</name>
<feature type="compositionally biased region" description="Low complexity" evidence="1">
    <location>
        <begin position="298"/>
        <end position="309"/>
    </location>
</feature>
<feature type="region of interest" description="Disordered" evidence="1">
    <location>
        <begin position="150"/>
        <end position="185"/>
    </location>
</feature>
<dbReference type="PROSITE" id="PS51029">
    <property type="entry name" value="MADF"/>
    <property type="match status" value="1"/>
</dbReference>
<dbReference type="InterPro" id="IPR006578">
    <property type="entry name" value="MADF-dom"/>
</dbReference>
<organism evidence="3">
    <name type="scientific">Schizaphis graminum</name>
    <name type="common">Green bug aphid</name>
    <dbReference type="NCBI Taxonomy" id="13262"/>
    <lineage>
        <taxon>Eukaryota</taxon>
        <taxon>Metazoa</taxon>
        <taxon>Ecdysozoa</taxon>
        <taxon>Arthropoda</taxon>
        <taxon>Hexapoda</taxon>
        <taxon>Insecta</taxon>
        <taxon>Pterygota</taxon>
        <taxon>Neoptera</taxon>
        <taxon>Paraneoptera</taxon>
        <taxon>Hemiptera</taxon>
        <taxon>Sternorrhyncha</taxon>
        <taxon>Aphidomorpha</taxon>
        <taxon>Aphidoidea</taxon>
        <taxon>Aphididae</taxon>
        <taxon>Aphidini</taxon>
        <taxon>Schizaphis</taxon>
    </lineage>
</organism>
<accession>A0A2S2NY89</accession>
<reference evidence="3" key="1">
    <citation type="submission" date="2018-04" db="EMBL/GenBank/DDBJ databases">
        <title>Transcriptome of Schizaphis graminum biotype I.</title>
        <authorList>
            <person name="Scully E.D."/>
            <person name="Geib S.M."/>
            <person name="Palmer N.A."/>
            <person name="Koch K."/>
            <person name="Bradshaw J."/>
            <person name="Heng-Moss T."/>
            <person name="Sarath G."/>
        </authorList>
    </citation>
    <scope>NUCLEOTIDE SEQUENCE</scope>
</reference>
<evidence type="ECO:0000259" key="2">
    <source>
        <dbReference type="PROSITE" id="PS51029"/>
    </source>
</evidence>
<dbReference type="PANTHER" id="PTHR21505:SF12">
    <property type="entry name" value="MADF DOMAIN-CONTAINING PROTEIN-RELATED"/>
    <property type="match status" value="1"/>
</dbReference>
<feature type="region of interest" description="Disordered" evidence="1">
    <location>
        <begin position="282"/>
        <end position="309"/>
    </location>
</feature>
<sequence>MEWSQDKTLELIEFYRLHPVLWNCKLSDYKNRDKRHDAWNEIANSLNLNKDEVEKKIKYLTSHFARESKRIKEEKIANTKSGSGASTYKGKWFAFKSMEFLLHRNKPRTTVNTELNENNDTEEMIDVGTESVISKMNNSSLISEDLSMITKEPSNNTSGATSGGQKRSPEETQIPSRKKNKDDSMVNEAYSIMKKLFNERNDRDEYHIFGEQVGCKVRKLSTNYSKITVQHLINNILWEAELGKYDNPPVNQFNPITNSSPLTVGPAFNNYSYGLIPSTSTQHQSFNTQPSIENNNFSTSWPSSSSLELAPPDSQQIDYTLNNMPPQGSKTGEMYNKNYF</sequence>